<dbReference type="Proteomes" id="UP000287605">
    <property type="component" value="Unassembled WGS sequence"/>
</dbReference>
<dbReference type="PANTHER" id="PTHR13696">
    <property type="entry name" value="P-LOOP CONTAINING NUCLEOSIDE TRIPHOSPHATE HYDROLASE"/>
    <property type="match status" value="1"/>
</dbReference>
<feature type="domain" description="AAA" evidence="1">
    <location>
        <begin position="117"/>
        <end position="221"/>
    </location>
</feature>
<comment type="caution">
    <text evidence="2">The sequence shown here is derived from an EMBL/GenBank/DDBJ whole genome shotgun (WGS) entry which is preliminary data.</text>
</comment>
<dbReference type="PANTHER" id="PTHR13696:SF52">
    <property type="entry name" value="PARA FAMILY PROTEIN CT_582"/>
    <property type="match status" value="1"/>
</dbReference>
<name>A0A430AW81_9ENTE</name>
<dbReference type="InterPro" id="IPR025669">
    <property type="entry name" value="AAA_dom"/>
</dbReference>
<dbReference type="Pfam" id="PF13614">
    <property type="entry name" value="AAA_31"/>
    <property type="match status" value="2"/>
</dbReference>
<dbReference type="AlphaFoldDB" id="A0A430AW81"/>
<dbReference type="CDD" id="cd02042">
    <property type="entry name" value="ParAB_family"/>
    <property type="match status" value="1"/>
</dbReference>
<reference evidence="2 3" key="1">
    <citation type="submission" date="2017-05" db="EMBL/GenBank/DDBJ databases">
        <title>Vagococcus spp. assemblies.</title>
        <authorList>
            <person name="Gulvik C.A."/>
        </authorList>
    </citation>
    <scope>NUCLEOTIDE SEQUENCE [LARGE SCALE GENOMIC DNA]</scope>
    <source>
        <strain evidence="2 3">CCUG 51432</strain>
    </source>
</reference>
<dbReference type="InterPro" id="IPR027417">
    <property type="entry name" value="P-loop_NTPase"/>
</dbReference>
<evidence type="ECO:0000313" key="3">
    <source>
        <dbReference type="Proteomes" id="UP000287605"/>
    </source>
</evidence>
<feature type="domain" description="AAA" evidence="1">
    <location>
        <begin position="5"/>
        <end position="112"/>
    </location>
</feature>
<keyword evidence="3" id="KW-1185">Reference proteome</keyword>
<gene>
    <name evidence="2" type="ORF">CBF29_06845</name>
</gene>
<dbReference type="EMBL" id="NGKA01000008">
    <property type="protein sequence ID" value="RSU12313.1"/>
    <property type="molecule type" value="Genomic_DNA"/>
</dbReference>
<dbReference type="Gene3D" id="3.40.50.300">
    <property type="entry name" value="P-loop containing nucleotide triphosphate hydrolases"/>
    <property type="match status" value="1"/>
</dbReference>
<organism evidence="2 3">
    <name type="scientific">Vagococcus elongatus</name>
    <dbReference type="NCBI Taxonomy" id="180344"/>
    <lineage>
        <taxon>Bacteria</taxon>
        <taxon>Bacillati</taxon>
        <taxon>Bacillota</taxon>
        <taxon>Bacilli</taxon>
        <taxon>Lactobacillales</taxon>
        <taxon>Enterococcaceae</taxon>
        <taxon>Vagococcus</taxon>
    </lineage>
</organism>
<evidence type="ECO:0000259" key="1">
    <source>
        <dbReference type="Pfam" id="PF13614"/>
    </source>
</evidence>
<evidence type="ECO:0000313" key="2">
    <source>
        <dbReference type="EMBL" id="RSU12313.1"/>
    </source>
</evidence>
<accession>A0A430AW81</accession>
<proteinExistence type="predicted"/>
<protein>
    <recommendedName>
        <fullName evidence="1">AAA domain-containing protein</fullName>
    </recommendedName>
</protein>
<dbReference type="InterPro" id="IPR050678">
    <property type="entry name" value="DNA_Partitioning_ATPase"/>
</dbReference>
<sequence length="302" mass="33910">MAVKLAAVNNKGGSTKTTTIVNLAGALTYTKPNAKILLVEGDAQGNASTSFRIESKKLNKSIYDVFMGNAKAEDCVVNAFQNIDIIPANNDMNFLEFDEMTRFEQVMTENMYKLSKQMESENVDISSMDFETFKALTKEFGSPTQNYFNMLSGKLDELDKKYDYIFFDTPPELKAVTSSILAICDYVLIPFEPELYAMDGLENILSRINAIKKEYNPKLEVAGLLATKVKGNTKLHAEVTKGVMMFCMRNKINYYQTEISNSIRFADSNAFHGVPATIAKPKNDFSLMYYSLLDEMTNQGIL</sequence>
<dbReference type="OrthoDB" id="9791162at2"/>
<dbReference type="SUPFAM" id="SSF52540">
    <property type="entry name" value="P-loop containing nucleoside triphosphate hydrolases"/>
    <property type="match status" value="1"/>
</dbReference>
<dbReference type="RefSeq" id="WP_126808810.1">
    <property type="nucleotide sequence ID" value="NZ_NGKA01000008.1"/>
</dbReference>